<dbReference type="AlphaFoldDB" id="A0A7U3YD48"/>
<proteinExistence type="predicted"/>
<organism evidence="1">
    <name type="scientific">Geobacillus sp. (strain Y4.1MC1)</name>
    <dbReference type="NCBI Taxonomy" id="581103"/>
    <lineage>
        <taxon>Bacteria</taxon>
        <taxon>Bacillati</taxon>
        <taxon>Bacillota</taxon>
        <taxon>Bacilli</taxon>
        <taxon>Bacillales</taxon>
        <taxon>Anoxybacillaceae</taxon>
        <taxon>Geobacillus</taxon>
    </lineage>
</organism>
<dbReference type="KEGG" id="gmc:GY4MC1_0608"/>
<reference evidence="1" key="1">
    <citation type="submission" date="2010-10" db="EMBL/GenBank/DDBJ databases">
        <title>Complete sequence of chromosome of Geobacillus sp. Y4.1MC1.</title>
        <authorList>
            <consortium name="US DOE Joint Genome Institute"/>
            <person name="Lucas S."/>
            <person name="Copeland A."/>
            <person name="Lapidus A."/>
            <person name="Cheng J.-F."/>
            <person name="Bruce D."/>
            <person name="Goodwin L."/>
            <person name="Pitluck S."/>
            <person name="Chertkov O."/>
            <person name="Zhang X."/>
            <person name="Detter J.C."/>
            <person name="Han C."/>
            <person name="Tapia R."/>
            <person name="Land M."/>
            <person name="Hauser L."/>
            <person name="Jeffries C."/>
            <person name="Kyrpides N."/>
            <person name="Ivanova N."/>
            <person name="Ovchinnikova G."/>
            <person name="Brumm P."/>
            <person name="Mead D."/>
            <person name="Woyke T."/>
        </authorList>
    </citation>
    <scope>NUCLEOTIDE SEQUENCE [LARGE SCALE GENOMIC DNA]</scope>
    <source>
        <strain evidence="1">Y4.1MC1</strain>
    </source>
</reference>
<dbReference type="EMBL" id="CP002293">
    <property type="protein sequence ID" value="ADP73436.1"/>
    <property type="molecule type" value="Genomic_DNA"/>
</dbReference>
<sequence>MPVLTFPCPKCKNPMGFDYADYDLREVVNSQKSSYYFEELECEACGKKLQTVPWIAVYDEEEEETVVFV</sequence>
<protein>
    <submittedName>
        <fullName evidence="1">Uncharacterized protein</fullName>
    </submittedName>
</protein>
<gene>
    <name evidence="1" type="ORF">GY4MC1_0608</name>
</gene>
<name>A0A7U3YD48_GEOS0</name>
<accession>A0A7U3YD48</accession>
<evidence type="ECO:0000313" key="1">
    <source>
        <dbReference type="EMBL" id="ADP73436.1"/>
    </source>
</evidence>